<dbReference type="EMBL" id="JAJFAZ020000008">
    <property type="protein sequence ID" value="KAI5312540.1"/>
    <property type="molecule type" value="Genomic_DNA"/>
</dbReference>
<gene>
    <name evidence="2" type="ORF">L3X38_041713</name>
</gene>
<accession>A0AAD4UT79</accession>
<evidence type="ECO:0000313" key="2">
    <source>
        <dbReference type="EMBL" id="KAI5312540.1"/>
    </source>
</evidence>
<protein>
    <submittedName>
        <fullName evidence="2">Uncharacterized protein</fullName>
    </submittedName>
</protein>
<dbReference type="Proteomes" id="UP001054821">
    <property type="component" value="Chromosome 8"/>
</dbReference>
<feature type="chain" id="PRO_5042153959" evidence="1">
    <location>
        <begin position="23"/>
        <end position="221"/>
    </location>
</feature>
<organism evidence="2 3">
    <name type="scientific">Prunus dulcis</name>
    <name type="common">Almond</name>
    <name type="synonym">Amygdalus dulcis</name>
    <dbReference type="NCBI Taxonomy" id="3755"/>
    <lineage>
        <taxon>Eukaryota</taxon>
        <taxon>Viridiplantae</taxon>
        <taxon>Streptophyta</taxon>
        <taxon>Embryophyta</taxon>
        <taxon>Tracheophyta</taxon>
        <taxon>Spermatophyta</taxon>
        <taxon>Magnoliopsida</taxon>
        <taxon>eudicotyledons</taxon>
        <taxon>Gunneridae</taxon>
        <taxon>Pentapetalae</taxon>
        <taxon>rosids</taxon>
        <taxon>fabids</taxon>
        <taxon>Rosales</taxon>
        <taxon>Rosaceae</taxon>
        <taxon>Amygdaloideae</taxon>
        <taxon>Amygdaleae</taxon>
        <taxon>Prunus</taxon>
    </lineage>
</organism>
<proteinExistence type="predicted"/>
<comment type="caution">
    <text evidence="2">The sequence shown here is derived from an EMBL/GenBank/DDBJ whole genome shotgun (WGS) entry which is preliminary data.</text>
</comment>
<keyword evidence="1" id="KW-0732">Signal</keyword>
<sequence>MHALSHSRWLLVLLLNLILVVQNTFHKVPAPDLIMVKMVPSFDLLLSLASSSHLDIMVLNFIQTSLVLTLLVSSNNGVHLLVLSLMLSQNVKSVVRGFTLLAANCFYCNTGDSDSSPVIQCQIYDTGATHHMTPNLSVLETATPYDQDDKTIVGNGEADLLSVYKLCRDNKYMVTFDDVGYCVQDKATRAVLLKGRSSKSLYHFPKSLPFTSVSSPTALLG</sequence>
<feature type="signal peptide" evidence="1">
    <location>
        <begin position="1"/>
        <end position="22"/>
    </location>
</feature>
<evidence type="ECO:0000313" key="3">
    <source>
        <dbReference type="Proteomes" id="UP001054821"/>
    </source>
</evidence>
<keyword evidence="3" id="KW-1185">Reference proteome</keyword>
<reference evidence="2 3" key="1">
    <citation type="journal article" date="2022" name="G3 (Bethesda)">
        <title>Whole-genome sequence and methylome profiling of the almond [Prunus dulcis (Mill.) D.A. Webb] cultivar 'Nonpareil'.</title>
        <authorList>
            <person name="D'Amico-Willman K.M."/>
            <person name="Ouma W.Z."/>
            <person name="Meulia T."/>
            <person name="Sideli G.M."/>
            <person name="Gradziel T.M."/>
            <person name="Fresnedo-Ramirez J."/>
        </authorList>
    </citation>
    <scope>NUCLEOTIDE SEQUENCE [LARGE SCALE GENOMIC DNA]</scope>
    <source>
        <strain evidence="2">Clone GOH B32 T37-40</strain>
    </source>
</reference>
<evidence type="ECO:0000256" key="1">
    <source>
        <dbReference type="SAM" id="SignalP"/>
    </source>
</evidence>
<name>A0AAD4UT79_PRUDU</name>
<dbReference type="AlphaFoldDB" id="A0AAD4UT79"/>